<keyword evidence="6" id="KW-1185">Reference proteome</keyword>
<gene>
    <name evidence="5" type="ORF">ACFO0C_18505</name>
</gene>
<evidence type="ECO:0000256" key="2">
    <source>
        <dbReference type="ARBA" id="ARBA00023034"/>
    </source>
</evidence>
<dbReference type="RefSeq" id="WP_378067896.1">
    <property type="nucleotide sequence ID" value="NZ_JBHSBL010000017.1"/>
</dbReference>
<evidence type="ECO:0000313" key="6">
    <source>
        <dbReference type="Proteomes" id="UP001595867"/>
    </source>
</evidence>
<dbReference type="InterPro" id="IPR008628">
    <property type="entry name" value="GPP34-like"/>
</dbReference>
<protein>
    <submittedName>
        <fullName evidence="5">GPP34 family phosphoprotein</fullName>
    </submittedName>
</protein>
<evidence type="ECO:0000256" key="1">
    <source>
        <dbReference type="ARBA" id="ARBA00004255"/>
    </source>
</evidence>
<sequence>MNLLDDLVLLAYDDEGGTWTIGDYLDYGVAAAALLELTRAGRLGFAAGTLTVTDGTPTGDPVLDDVLGRIAAEPGRRAPSAWIPVLSRGARQPILDRMVAAGMLGEERSRVLGVFSRTHYPAIGATPALRAGLRHRLRAAVDGTEEAVPGTAALCALAGALGWHRQLFPDLPPSIVEARLREIGSGQWAGTAAGEALTEVRLAVMVALTAVAVATGAD</sequence>
<evidence type="ECO:0000256" key="4">
    <source>
        <dbReference type="ARBA" id="ARBA00023136"/>
    </source>
</evidence>
<keyword evidence="2" id="KW-0333">Golgi apparatus</keyword>
<reference evidence="6" key="1">
    <citation type="journal article" date="2019" name="Int. J. Syst. Evol. Microbiol.">
        <title>The Global Catalogue of Microorganisms (GCM) 10K type strain sequencing project: providing services to taxonomists for standard genome sequencing and annotation.</title>
        <authorList>
            <consortium name="The Broad Institute Genomics Platform"/>
            <consortium name="The Broad Institute Genome Sequencing Center for Infectious Disease"/>
            <person name="Wu L."/>
            <person name="Ma J."/>
        </authorList>
    </citation>
    <scope>NUCLEOTIDE SEQUENCE [LARGE SCALE GENOMIC DNA]</scope>
    <source>
        <strain evidence="6">TBRC 5832</strain>
    </source>
</reference>
<organism evidence="5 6">
    <name type="scientific">Actinoplanes subglobosus</name>
    <dbReference type="NCBI Taxonomy" id="1547892"/>
    <lineage>
        <taxon>Bacteria</taxon>
        <taxon>Bacillati</taxon>
        <taxon>Actinomycetota</taxon>
        <taxon>Actinomycetes</taxon>
        <taxon>Micromonosporales</taxon>
        <taxon>Micromonosporaceae</taxon>
        <taxon>Actinoplanes</taxon>
    </lineage>
</organism>
<comment type="subcellular location">
    <subcellularLocation>
        <location evidence="1">Golgi apparatus membrane</location>
        <topology evidence="1">Peripheral membrane protein</topology>
        <orientation evidence="1">Cytoplasmic side</orientation>
    </subcellularLocation>
</comment>
<dbReference type="Gene3D" id="1.10.3630.10">
    <property type="entry name" value="yeast vps74-n-term truncation variant domain like"/>
    <property type="match status" value="1"/>
</dbReference>
<dbReference type="Pfam" id="PF05719">
    <property type="entry name" value="GPP34"/>
    <property type="match status" value="1"/>
</dbReference>
<dbReference type="EMBL" id="JBHSBL010000017">
    <property type="protein sequence ID" value="MFC4066932.1"/>
    <property type="molecule type" value="Genomic_DNA"/>
</dbReference>
<keyword evidence="3" id="KW-0446">Lipid-binding</keyword>
<accession>A0ABV8IRY2</accession>
<keyword evidence="4" id="KW-0472">Membrane</keyword>
<proteinExistence type="predicted"/>
<evidence type="ECO:0000313" key="5">
    <source>
        <dbReference type="EMBL" id="MFC4066932.1"/>
    </source>
</evidence>
<comment type="caution">
    <text evidence="5">The sequence shown here is derived from an EMBL/GenBank/DDBJ whole genome shotgun (WGS) entry which is preliminary data.</text>
</comment>
<dbReference type="Proteomes" id="UP001595867">
    <property type="component" value="Unassembled WGS sequence"/>
</dbReference>
<evidence type="ECO:0000256" key="3">
    <source>
        <dbReference type="ARBA" id="ARBA00023121"/>
    </source>
</evidence>
<name>A0ABV8IRY2_9ACTN</name>
<dbReference type="InterPro" id="IPR038261">
    <property type="entry name" value="GPP34-like_sf"/>
</dbReference>